<proteinExistence type="predicted"/>
<accession>A0A344LQI9</accession>
<dbReference type="Proteomes" id="UP000251561">
    <property type="component" value="Chromosome"/>
</dbReference>
<dbReference type="EMBL" id="CP030261">
    <property type="protein sequence ID" value="AXB56181.1"/>
    <property type="molecule type" value="Genomic_DNA"/>
</dbReference>
<gene>
    <name evidence="1" type="ORF">HYN86_06030</name>
</gene>
<dbReference type="AlphaFoldDB" id="A0A344LQI9"/>
<dbReference type="PROSITE" id="PS51257">
    <property type="entry name" value="PROKAR_LIPOPROTEIN"/>
    <property type="match status" value="1"/>
</dbReference>
<evidence type="ECO:0000313" key="1">
    <source>
        <dbReference type="EMBL" id="AXB56181.1"/>
    </source>
</evidence>
<keyword evidence="2" id="KW-1185">Reference proteome</keyword>
<name>A0A344LQI9_9FLAO</name>
<dbReference type="KEGG" id="ffl:HYN86_06030"/>
<sequence length="178" mass="19816">MNKFLNYISIAVVVFTLFSCNKNEWTPDKEAEFKKDMKKGLLAQGQGLFSDEQAAHVADCVFEKIKSKDLKPNDAKKPETLIQVQQMGKECAQEALSKTKNGTDNSWNPEIEKTYKAILKNTFIQSGVESSKATLLADCAIAKMKEQNIGPADLQNPKNSDIVQKIGKTCGEELLKKK</sequence>
<protein>
    <recommendedName>
        <fullName evidence="3">Lipoprotein</fullName>
    </recommendedName>
</protein>
<reference evidence="1 2" key="1">
    <citation type="submission" date="2018-06" db="EMBL/GenBank/DDBJ databases">
        <title>Genome sequencing of Flavobacterium.</title>
        <authorList>
            <person name="Baek M.-G."/>
            <person name="Yi H."/>
        </authorList>
    </citation>
    <scope>NUCLEOTIDE SEQUENCE [LARGE SCALE GENOMIC DNA]</scope>
    <source>
        <strain evidence="1 2">HYN0086</strain>
    </source>
</reference>
<dbReference type="RefSeq" id="WP_113677225.1">
    <property type="nucleotide sequence ID" value="NZ_CP030261.1"/>
</dbReference>
<organism evidence="1 2">
    <name type="scientific">Flavobacterium fluviale</name>
    <dbReference type="NCBI Taxonomy" id="2249356"/>
    <lineage>
        <taxon>Bacteria</taxon>
        <taxon>Pseudomonadati</taxon>
        <taxon>Bacteroidota</taxon>
        <taxon>Flavobacteriia</taxon>
        <taxon>Flavobacteriales</taxon>
        <taxon>Flavobacteriaceae</taxon>
        <taxon>Flavobacterium</taxon>
    </lineage>
</organism>
<evidence type="ECO:0000313" key="2">
    <source>
        <dbReference type="Proteomes" id="UP000251561"/>
    </source>
</evidence>
<dbReference type="OrthoDB" id="1351435at2"/>
<evidence type="ECO:0008006" key="3">
    <source>
        <dbReference type="Google" id="ProtNLM"/>
    </source>
</evidence>